<evidence type="ECO:0000313" key="5">
    <source>
        <dbReference type="EMBL" id="SHK11134.1"/>
    </source>
</evidence>
<dbReference type="PANTHER" id="PTHR43656">
    <property type="entry name" value="BINDING OXIDOREDUCTASE, PUTATIVE (AFU_ORTHOLOGUE AFUA_2G08260)-RELATED"/>
    <property type="match status" value="1"/>
</dbReference>
<dbReference type="EMBL" id="FQZU01000018">
    <property type="protein sequence ID" value="SHK11134.1"/>
    <property type="molecule type" value="Genomic_DNA"/>
</dbReference>
<feature type="domain" description="DUS-like FMN-binding" evidence="4">
    <location>
        <begin position="322"/>
        <end position="384"/>
    </location>
</feature>
<accession>A0A1M6PT01</accession>
<evidence type="ECO:0000313" key="6">
    <source>
        <dbReference type="Proteomes" id="UP000183994"/>
    </source>
</evidence>
<keyword evidence="2" id="KW-0560">Oxidoreductase</keyword>
<dbReference type="Pfam" id="PF01207">
    <property type="entry name" value="Dus"/>
    <property type="match status" value="1"/>
</dbReference>
<reference evidence="6" key="1">
    <citation type="submission" date="2016-11" db="EMBL/GenBank/DDBJ databases">
        <authorList>
            <person name="Varghese N."/>
            <person name="Submissions S."/>
        </authorList>
    </citation>
    <scope>NUCLEOTIDE SEQUENCE [LARGE SCALE GENOMIC DNA]</scope>
    <source>
        <strain evidence="6">DSM 16219</strain>
    </source>
</reference>
<sequence>MQSSSILAQPLIIGKLTANGRVFKTATSETRATEDGFVSDELLGFYKPIAQAGTPLIITGNLYVTEEGKSTYRMCGADHVDKIEGLSQWAELVHSQGGLLFGQINHCGRQVMAKAMGLDSAVSASGVGEKVMGVKPRPLTRQEIKQAVEAYVHSAEICEQAGFDGVQIHAGHGYLINQFLTPYTNRRDDQYGGSFVKRMRLLLEIYWGIRERTNLTVIMKINGADYLPGRQGLSTAQLTEVARILQDEGLDAVEVTVGHYESGFPMIRGNFGPFFKGLMEEGIGDQLPWFRRFGVTWFRHPLAFIFDRIWPAQEGFNLHYAREFKKKLRIPVICVGGFLTREHMEQAIDGGACDAVSVGRAMIADPYLFRNVLNGGSGPKCSFCNACIARAGRLPVDCYDPEVNNKRSLI</sequence>
<organism evidence="5 6">
    <name type="scientific">Desulfatibacillum alkenivorans DSM 16219</name>
    <dbReference type="NCBI Taxonomy" id="1121393"/>
    <lineage>
        <taxon>Bacteria</taxon>
        <taxon>Pseudomonadati</taxon>
        <taxon>Thermodesulfobacteriota</taxon>
        <taxon>Desulfobacteria</taxon>
        <taxon>Desulfobacterales</taxon>
        <taxon>Desulfatibacillaceae</taxon>
        <taxon>Desulfatibacillum</taxon>
    </lineage>
</organism>
<dbReference type="OrthoDB" id="9784632at2"/>
<evidence type="ECO:0000256" key="1">
    <source>
        <dbReference type="ARBA" id="ARBA00022630"/>
    </source>
</evidence>
<dbReference type="Gene3D" id="3.20.20.70">
    <property type="entry name" value="Aldolase class I"/>
    <property type="match status" value="1"/>
</dbReference>
<dbReference type="SUPFAM" id="SSF51395">
    <property type="entry name" value="FMN-linked oxidoreductases"/>
    <property type="match status" value="1"/>
</dbReference>
<gene>
    <name evidence="5" type="ORF">SAMN02745216_02895</name>
</gene>
<dbReference type="InterPro" id="IPR013785">
    <property type="entry name" value="Aldolase_TIM"/>
</dbReference>
<feature type="domain" description="NADH:flavin oxidoreductase/NADH oxidase N-terminal" evidence="3">
    <location>
        <begin position="9"/>
        <end position="230"/>
    </location>
</feature>
<dbReference type="RefSeq" id="WP_073476884.1">
    <property type="nucleotide sequence ID" value="NZ_FQZU01000018.1"/>
</dbReference>
<dbReference type="InterPro" id="IPR035587">
    <property type="entry name" value="DUS-like_FMN-bd"/>
</dbReference>
<evidence type="ECO:0000256" key="2">
    <source>
        <dbReference type="ARBA" id="ARBA00023002"/>
    </source>
</evidence>
<dbReference type="Pfam" id="PF00724">
    <property type="entry name" value="Oxidored_FMN"/>
    <property type="match status" value="1"/>
</dbReference>
<dbReference type="InterPro" id="IPR051799">
    <property type="entry name" value="NADH_flavin_oxidoreductase"/>
</dbReference>
<dbReference type="GO" id="GO:0016491">
    <property type="term" value="F:oxidoreductase activity"/>
    <property type="evidence" value="ECO:0007669"/>
    <property type="project" value="UniProtKB-KW"/>
</dbReference>
<dbReference type="STRING" id="1121393.SAMN02745216_02895"/>
<dbReference type="GO" id="GO:0010181">
    <property type="term" value="F:FMN binding"/>
    <property type="evidence" value="ECO:0007669"/>
    <property type="project" value="InterPro"/>
</dbReference>
<protein>
    <submittedName>
        <fullName evidence="5">2,4-dienoyl-CoA reductase</fullName>
    </submittedName>
</protein>
<name>A0A1M6PT01_9BACT</name>
<dbReference type="Proteomes" id="UP000183994">
    <property type="component" value="Unassembled WGS sequence"/>
</dbReference>
<dbReference type="AlphaFoldDB" id="A0A1M6PT01"/>
<evidence type="ECO:0000259" key="4">
    <source>
        <dbReference type="Pfam" id="PF01207"/>
    </source>
</evidence>
<proteinExistence type="predicted"/>
<keyword evidence="1" id="KW-0285">Flavoprotein</keyword>
<dbReference type="CDD" id="cd02803">
    <property type="entry name" value="OYE_like_FMN_family"/>
    <property type="match status" value="1"/>
</dbReference>
<dbReference type="InterPro" id="IPR001155">
    <property type="entry name" value="OxRdtase_FMN_N"/>
</dbReference>
<dbReference type="PANTHER" id="PTHR43656:SF2">
    <property type="entry name" value="BINDING OXIDOREDUCTASE, PUTATIVE (AFU_ORTHOLOGUE AFUA_2G08260)-RELATED"/>
    <property type="match status" value="1"/>
</dbReference>
<keyword evidence="6" id="KW-1185">Reference proteome</keyword>
<evidence type="ECO:0000259" key="3">
    <source>
        <dbReference type="Pfam" id="PF00724"/>
    </source>
</evidence>